<dbReference type="SMART" id="SM00331">
    <property type="entry name" value="PP2C_SIG"/>
    <property type="match status" value="1"/>
</dbReference>
<dbReference type="EMBL" id="AAWS01000008">
    <property type="protein sequence ID" value="EAY30168.1"/>
    <property type="molecule type" value="Genomic_DNA"/>
</dbReference>
<dbReference type="eggNOG" id="COG1196">
    <property type="taxonomic scope" value="Bacteria"/>
</dbReference>
<dbReference type="Proteomes" id="UP000004095">
    <property type="component" value="Unassembled WGS sequence"/>
</dbReference>
<name>A1ZI11_MICM2</name>
<keyword evidence="4" id="KW-0472">Membrane</keyword>
<dbReference type="InterPro" id="IPR001932">
    <property type="entry name" value="PPM-type_phosphatase-like_dom"/>
</dbReference>
<dbReference type="InterPro" id="IPR011990">
    <property type="entry name" value="TPR-like_helical_dom_sf"/>
</dbReference>
<evidence type="ECO:0000313" key="6">
    <source>
        <dbReference type="EMBL" id="EAY30168.1"/>
    </source>
</evidence>
<dbReference type="SMART" id="SM00028">
    <property type="entry name" value="TPR"/>
    <property type="match status" value="7"/>
</dbReference>
<dbReference type="eggNOG" id="COG2208">
    <property type="taxonomic scope" value="Bacteria"/>
</dbReference>
<reference evidence="6 7" key="1">
    <citation type="submission" date="2007-01" db="EMBL/GenBank/DDBJ databases">
        <authorList>
            <person name="Haygood M."/>
            <person name="Podell S."/>
            <person name="Anderson C."/>
            <person name="Hopkinson B."/>
            <person name="Roe K."/>
            <person name="Barbeau K."/>
            <person name="Gaasterland T."/>
            <person name="Ferriera S."/>
            <person name="Johnson J."/>
            <person name="Kravitz S."/>
            <person name="Beeson K."/>
            <person name="Sutton G."/>
            <person name="Rogers Y.-H."/>
            <person name="Friedman R."/>
            <person name="Frazier M."/>
            <person name="Venter J.C."/>
        </authorList>
    </citation>
    <scope>NUCLEOTIDE SEQUENCE [LARGE SCALE GENOMIC DNA]</scope>
    <source>
        <strain evidence="6 7">ATCC 23134</strain>
    </source>
</reference>
<dbReference type="PANTHER" id="PTHR43156">
    <property type="entry name" value="STAGE II SPORULATION PROTEIN E-RELATED"/>
    <property type="match status" value="1"/>
</dbReference>
<dbReference type="Gene3D" id="1.25.40.10">
    <property type="entry name" value="Tetratricopeptide repeat domain"/>
    <property type="match status" value="2"/>
</dbReference>
<dbReference type="SUPFAM" id="SSF81606">
    <property type="entry name" value="PP2C-like"/>
    <property type="match status" value="1"/>
</dbReference>
<keyword evidence="4" id="KW-1133">Transmembrane helix</keyword>
<accession>A1ZI11</accession>
<dbReference type="Gene3D" id="3.60.40.10">
    <property type="entry name" value="PPM-type phosphatase domain"/>
    <property type="match status" value="1"/>
</dbReference>
<keyword evidence="3" id="KW-0175">Coiled coil</keyword>
<dbReference type="Pfam" id="PF07228">
    <property type="entry name" value="SpoIIE"/>
    <property type="match status" value="1"/>
</dbReference>
<dbReference type="eggNOG" id="COG0457">
    <property type="taxonomic scope" value="Bacteria"/>
</dbReference>
<dbReference type="PROSITE" id="PS50005">
    <property type="entry name" value="TPR"/>
    <property type="match status" value="1"/>
</dbReference>
<dbReference type="InterPro" id="IPR019734">
    <property type="entry name" value="TPR_rpt"/>
</dbReference>
<keyword evidence="4" id="KW-0812">Transmembrane</keyword>
<gene>
    <name evidence="6" type="ORF">M23134_05501</name>
</gene>
<keyword evidence="6" id="KW-0808">Transferase</keyword>
<feature type="coiled-coil region" evidence="3">
    <location>
        <begin position="378"/>
        <end position="577"/>
    </location>
</feature>
<dbReference type="GO" id="GO:0004674">
    <property type="term" value="F:protein serine/threonine kinase activity"/>
    <property type="evidence" value="ECO:0007669"/>
    <property type="project" value="UniProtKB-KW"/>
</dbReference>
<keyword evidence="2" id="KW-0802">TPR repeat</keyword>
<proteinExistence type="predicted"/>
<dbReference type="SUPFAM" id="SSF48452">
    <property type="entry name" value="TPR-like"/>
    <property type="match status" value="3"/>
</dbReference>
<feature type="transmembrane region" description="Helical" evidence="4">
    <location>
        <begin position="510"/>
        <end position="531"/>
    </location>
</feature>
<feature type="domain" description="PPM-type phosphatase" evidence="5">
    <location>
        <begin position="614"/>
        <end position="844"/>
    </location>
</feature>
<keyword evidence="1" id="KW-0378">Hydrolase</keyword>
<keyword evidence="6" id="KW-0723">Serine/threonine-protein kinase</keyword>
<protein>
    <submittedName>
        <fullName evidence="6">Serine/threonine protein kinases</fullName>
    </submittedName>
</protein>
<evidence type="ECO:0000256" key="4">
    <source>
        <dbReference type="SAM" id="Phobius"/>
    </source>
</evidence>
<keyword evidence="6" id="KW-0418">Kinase</keyword>
<evidence type="ECO:0000256" key="2">
    <source>
        <dbReference type="PROSITE-ProRule" id="PRU00339"/>
    </source>
</evidence>
<comment type="caution">
    <text evidence="6">The sequence shown here is derived from an EMBL/GenBank/DDBJ whole genome shotgun (WGS) entry which is preliminary data.</text>
</comment>
<dbReference type="GO" id="GO:0016791">
    <property type="term" value="F:phosphatase activity"/>
    <property type="evidence" value="ECO:0007669"/>
    <property type="project" value="TreeGrafter"/>
</dbReference>
<evidence type="ECO:0000256" key="3">
    <source>
        <dbReference type="SAM" id="Coils"/>
    </source>
</evidence>
<keyword evidence="7" id="KW-1185">Reference proteome</keyword>
<organism evidence="6 7">
    <name type="scientific">Microscilla marina ATCC 23134</name>
    <dbReference type="NCBI Taxonomy" id="313606"/>
    <lineage>
        <taxon>Bacteria</taxon>
        <taxon>Pseudomonadati</taxon>
        <taxon>Bacteroidota</taxon>
        <taxon>Cytophagia</taxon>
        <taxon>Cytophagales</taxon>
        <taxon>Microscillaceae</taxon>
        <taxon>Microscilla</taxon>
    </lineage>
</organism>
<dbReference type="RefSeq" id="WP_002695794.1">
    <property type="nucleotide sequence ID" value="NZ_AAWS01000008.1"/>
</dbReference>
<dbReference type="AlphaFoldDB" id="A1ZI11"/>
<dbReference type="PANTHER" id="PTHR43156:SF9">
    <property type="entry name" value="HAMP DOMAIN-CONTAINING PROTEIN"/>
    <property type="match status" value="1"/>
</dbReference>
<evidence type="ECO:0000256" key="1">
    <source>
        <dbReference type="ARBA" id="ARBA00022801"/>
    </source>
</evidence>
<sequence length="844" mass="97633">MTIDYQGMAAKLLRFIILWSVGLIVLLAGQVHAQKTEAQALLQKARSYKAKQQYATSLDYYIQAYQSYDRTGNQQTLSSINYEIGALYEQWGVNERALRYYQNAYQTNPSTHLSNKIGYVHLQLKNYRQALSYYHKSLDAYRASNDLPRQISILTRIIDIYKTQKKYAKALEHSLRIKELQKTANNPTGVAEAANSIGYFYKFTRQLRKSLQSFDEALAYYRKQNDLENVCTILSNQGIIYQILGNNDQSLATFAKAVKIREKQNNQAKTAELYNYISAVFLAMNNLEDARYYTTKAVKLGEQANNLQSLVISYDVLSFIYQKKGNNGRALKYFKLYAAIKDKQMQQERIRQNALRKRQAEIDSTENKLRLLLVDKEVQELALKKVMLEKDKKAKENQLLRRDRELLQQSKALQKAKLQKEELERQKAEQSLLLTQQQLNKEKQAQKIALLQQQDKLQKLAIKQKELKEKEIQKENELLNKNKALQELKLQNEKHKLQSEQNKRKAQEQLYIGIGILLSVVILLVLAGFIMSRRANKKLAKQNDQIESQNKLLQIRKEEIATQNEELMQNHEEILSQRDFIANSNKTLSSQNDKIMASIRYAQTIQQAILPFEEKMGQMFAGHFVIFQPKDVVSGDFYWVSQHRQHLFVAVVDCTGHGVPGAFMSMIGFSLLNDIVNKNQCIEPAQILKRIHTGVEKTLKQKQSDNSDGMDICFCRIDYQEGEEVLVTFAGAKRPLIYSHKGQMELIKGDRTGIGGWQHNKARIFNNQQLHMQRGDKLYLSSDGYADTPNPQRKSFSFIGMYELIKKHQDKPLKEQQRILEQALVDHQQDAEQRDDVTLMGIKL</sequence>
<dbReference type="InterPro" id="IPR036457">
    <property type="entry name" value="PPM-type-like_dom_sf"/>
</dbReference>
<dbReference type="OrthoDB" id="9763484at2"/>
<evidence type="ECO:0000259" key="5">
    <source>
        <dbReference type="SMART" id="SM00331"/>
    </source>
</evidence>
<evidence type="ECO:0000313" key="7">
    <source>
        <dbReference type="Proteomes" id="UP000004095"/>
    </source>
</evidence>
<dbReference type="InterPro" id="IPR052016">
    <property type="entry name" value="Bact_Sigma-Reg"/>
</dbReference>
<dbReference type="Pfam" id="PF13424">
    <property type="entry name" value="TPR_12"/>
    <property type="match status" value="1"/>
</dbReference>
<feature type="repeat" description="TPR" evidence="2">
    <location>
        <begin position="78"/>
        <end position="111"/>
    </location>
</feature>